<evidence type="ECO:0000313" key="1">
    <source>
        <dbReference type="EMBL" id="KAJ5485090.1"/>
    </source>
</evidence>
<dbReference type="AlphaFoldDB" id="A0A9W9X670"/>
<keyword evidence="2" id="KW-1185">Reference proteome</keyword>
<accession>A0A9W9X670</accession>
<protein>
    <submittedName>
        <fullName evidence="1">Uncharacterized protein</fullName>
    </submittedName>
</protein>
<evidence type="ECO:0000313" key="2">
    <source>
        <dbReference type="Proteomes" id="UP001148312"/>
    </source>
</evidence>
<dbReference type="EMBL" id="JAPWDQ010000005">
    <property type="protein sequence ID" value="KAJ5485090.1"/>
    <property type="molecule type" value="Genomic_DNA"/>
</dbReference>
<comment type="caution">
    <text evidence="1">The sequence shown here is derived from an EMBL/GenBank/DDBJ whole genome shotgun (WGS) entry which is preliminary data.</text>
</comment>
<name>A0A9W9X670_9EURO</name>
<dbReference type="GeneID" id="81624929"/>
<feature type="non-terminal residue" evidence="1">
    <location>
        <position position="83"/>
    </location>
</feature>
<sequence>VAIFPIVLIPLTNLIQSKNPTIKRQVFQSIPVSLSSTKTERRNISLAKAFPLNHRTTRRLIATGVQGTCPCHFTDEEKKRATV</sequence>
<dbReference type="RefSeq" id="XP_056789874.1">
    <property type="nucleotide sequence ID" value="XM_056934680.1"/>
</dbReference>
<reference evidence="1" key="1">
    <citation type="submission" date="2022-12" db="EMBL/GenBank/DDBJ databases">
        <authorList>
            <person name="Petersen C."/>
        </authorList>
    </citation>
    <scope>NUCLEOTIDE SEQUENCE</scope>
    <source>
        <strain evidence="1">IBT 30728</strain>
    </source>
</reference>
<gene>
    <name evidence="1" type="ORF">N7539_005078</name>
</gene>
<dbReference type="Proteomes" id="UP001148312">
    <property type="component" value="Unassembled WGS sequence"/>
</dbReference>
<reference evidence="1" key="2">
    <citation type="journal article" date="2023" name="IMA Fungus">
        <title>Comparative genomic study of the Penicillium genus elucidates a diverse pangenome and 15 lateral gene transfer events.</title>
        <authorList>
            <person name="Petersen C."/>
            <person name="Sorensen T."/>
            <person name="Nielsen M.R."/>
            <person name="Sondergaard T.E."/>
            <person name="Sorensen J.L."/>
            <person name="Fitzpatrick D.A."/>
            <person name="Frisvad J.C."/>
            <person name="Nielsen K.L."/>
        </authorList>
    </citation>
    <scope>NUCLEOTIDE SEQUENCE</scope>
    <source>
        <strain evidence="1">IBT 30728</strain>
    </source>
</reference>
<proteinExistence type="predicted"/>
<organism evidence="1 2">
    <name type="scientific">Penicillium diatomitis</name>
    <dbReference type="NCBI Taxonomy" id="2819901"/>
    <lineage>
        <taxon>Eukaryota</taxon>
        <taxon>Fungi</taxon>
        <taxon>Dikarya</taxon>
        <taxon>Ascomycota</taxon>
        <taxon>Pezizomycotina</taxon>
        <taxon>Eurotiomycetes</taxon>
        <taxon>Eurotiomycetidae</taxon>
        <taxon>Eurotiales</taxon>
        <taxon>Aspergillaceae</taxon>
        <taxon>Penicillium</taxon>
    </lineage>
</organism>